<feature type="transmembrane region" description="Helical" evidence="6">
    <location>
        <begin position="203"/>
        <end position="225"/>
    </location>
</feature>
<dbReference type="PANTHER" id="PTHR42865">
    <property type="entry name" value="PROTON/GLUTAMATE-ASPARTATE SYMPORTER"/>
    <property type="match status" value="1"/>
</dbReference>
<dbReference type="RefSeq" id="WP_021876721.1">
    <property type="nucleotide sequence ID" value="NZ_CP018624.1"/>
</dbReference>
<dbReference type="AlphaFoldDB" id="A0ABD4RGL6"/>
<feature type="transmembrane region" description="Helical" evidence="6">
    <location>
        <begin position="273"/>
        <end position="300"/>
    </location>
</feature>
<keyword evidence="5 6" id="KW-0472">Membrane</keyword>
<dbReference type="Pfam" id="PF00375">
    <property type="entry name" value="SDF"/>
    <property type="match status" value="1"/>
</dbReference>
<evidence type="ECO:0000256" key="5">
    <source>
        <dbReference type="ARBA" id="ARBA00023136"/>
    </source>
</evidence>
<dbReference type="FunFam" id="1.10.3860.10:FF:000007">
    <property type="entry name" value="Dicarboxylate/amino acid:cation symporter"/>
    <property type="match status" value="1"/>
</dbReference>
<evidence type="ECO:0000256" key="2">
    <source>
        <dbReference type="ARBA" id="ARBA00022448"/>
    </source>
</evidence>
<evidence type="ECO:0000256" key="1">
    <source>
        <dbReference type="ARBA" id="ARBA00004141"/>
    </source>
</evidence>
<evidence type="ECO:0000256" key="6">
    <source>
        <dbReference type="SAM" id="Phobius"/>
    </source>
</evidence>
<organism evidence="7 8">
    <name type="scientific">Clostridium chauvoei</name>
    <dbReference type="NCBI Taxonomy" id="46867"/>
    <lineage>
        <taxon>Bacteria</taxon>
        <taxon>Bacillati</taxon>
        <taxon>Bacillota</taxon>
        <taxon>Clostridia</taxon>
        <taxon>Eubacteriales</taxon>
        <taxon>Clostridiaceae</taxon>
        <taxon>Clostridium</taxon>
    </lineage>
</organism>
<evidence type="ECO:0000256" key="4">
    <source>
        <dbReference type="ARBA" id="ARBA00022989"/>
    </source>
</evidence>
<dbReference type="Gene3D" id="1.10.3860.10">
    <property type="entry name" value="Sodium:dicarboxylate symporter"/>
    <property type="match status" value="1"/>
</dbReference>
<evidence type="ECO:0000313" key="7">
    <source>
        <dbReference type="EMBL" id="MBX7290502.1"/>
    </source>
</evidence>
<dbReference type="EMBL" id="JAIFTX010000009">
    <property type="protein sequence ID" value="MBX7290502.1"/>
    <property type="molecule type" value="Genomic_DNA"/>
</dbReference>
<sequence length="403" mass="42693">MKKFGLIPKLILSIILGIIIGSFCPKVIVGVLATFNSIFGSFLGFMIPLIIVGFVVCGIADLGKGAGKMLGLTTLIAYASTLIAGLLAYFVSSKFFPLFIHTSGTLNNAVNPEEKLVKALFTIDIPPIMSVMTALILAFLLGLGISAIKGRSLYNMASEFQQIVELTIKNLIIPLLPIHIMGIFANMTFAGEVKNVLSVFWKVFLVIIALHFTIMFIQFLLAGIAGKKNAISLLKNQIPGYLTALGTQSSAATIPVNLQCAEKNKVSKEVREFVVPLGATIHLSGSTITLTCCAIAVMLLNNMNPNPSQMMSFIAMLGVTMVAAPGVPGGAVMAALGVLQSVLGFSEAQIALMIALYITQDSFGTACNVSGDNAIAIIVDSLKNKLGLDIKKSDADDNLESTN</sequence>
<comment type="caution">
    <text evidence="7">The sequence shown here is derived from an EMBL/GenBank/DDBJ whole genome shotgun (WGS) entry which is preliminary data.</text>
</comment>
<feature type="transmembrane region" description="Helical" evidence="6">
    <location>
        <begin position="128"/>
        <end position="150"/>
    </location>
</feature>
<keyword evidence="4 6" id="KW-1133">Transmembrane helix</keyword>
<protein>
    <submittedName>
        <fullName evidence="7">Dicarboxylate/amino acid:cation symporter</fullName>
    </submittedName>
</protein>
<keyword evidence="2" id="KW-0813">Transport</keyword>
<evidence type="ECO:0000256" key="3">
    <source>
        <dbReference type="ARBA" id="ARBA00022692"/>
    </source>
</evidence>
<dbReference type="KEGG" id="cchv:BTM20_00490"/>
<evidence type="ECO:0000313" key="8">
    <source>
        <dbReference type="Proteomes" id="UP000775179"/>
    </source>
</evidence>
<dbReference type="InterPro" id="IPR036458">
    <property type="entry name" value="Na:dicarbo_symporter_sf"/>
</dbReference>
<reference evidence="7 8" key="1">
    <citation type="submission" date="2021-08" db="EMBL/GenBank/DDBJ databases">
        <title>Genome sequence analysis of Clostridium chauvoei strains of European origin and evaluation of typing options for outbreak investigations.</title>
        <authorList>
            <person name="Abdel-Glil M."/>
            <person name="Thomas P."/>
            <person name="Seyboldt C."/>
        </authorList>
    </citation>
    <scope>NUCLEOTIDE SEQUENCE [LARGE SCALE GENOMIC DNA]</scope>
    <source>
        <strain evidence="7 8">S0260-09</strain>
    </source>
</reference>
<dbReference type="Proteomes" id="UP000775179">
    <property type="component" value="Unassembled WGS sequence"/>
</dbReference>
<dbReference type="PANTHER" id="PTHR42865:SF8">
    <property type="entry name" value="SERINE_THREONINE TRANSPORTER SSTT"/>
    <property type="match status" value="1"/>
</dbReference>
<dbReference type="SUPFAM" id="SSF118215">
    <property type="entry name" value="Proton glutamate symport protein"/>
    <property type="match status" value="1"/>
</dbReference>
<keyword evidence="3 6" id="KW-0812">Transmembrane</keyword>
<dbReference type="GO" id="GO:0016020">
    <property type="term" value="C:membrane"/>
    <property type="evidence" value="ECO:0007669"/>
    <property type="project" value="UniProtKB-SubCell"/>
</dbReference>
<feature type="transmembrane region" description="Helical" evidence="6">
    <location>
        <begin position="312"/>
        <end position="339"/>
    </location>
</feature>
<accession>A0ABD4RGL6</accession>
<dbReference type="PRINTS" id="PR00173">
    <property type="entry name" value="EDTRNSPORT"/>
</dbReference>
<name>A0ABD4RGL6_9CLOT</name>
<gene>
    <name evidence="7" type="ORF">K4H94_05545</name>
</gene>
<feature type="transmembrane region" description="Helical" evidence="6">
    <location>
        <begin position="171"/>
        <end position="191"/>
    </location>
</feature>
<dbReference type="GeneID" id="66300321"/>
<feature type="transmembrane region" description="Helical" evidence="6">
    <location>
        <begin position="72"/>
        <end position="91"/>
    </location>
</feature>
<proteinExistence type="predicted"/>
<comment type="subcellular location">
    <subcellularLocation>
        <location evidence="1">Membrane</location>
        <topology evidence="1">Multi-pass membrane protein</topology>
    </subcellularLocation>
</comment>
<dbReference type="InterPro" id="IPR001991">
    <property type="entry name" value="Na-dicarboxylate_symporter"/>
</dbReference>
<feature type="transmembrane region" description="Helical" evidence="6">
    <location>
        <begin position="38"/>
        <end position="60"/>
    </location>
</feature>
<feature type="transmembrane region" description="Helical" evidence="6">
    <location>
        <begin position="12"/>
        <end position="32"/>
    </location>
</feature>